<name>A0A2P5GK18_9ENTR</name>
<accession>A0A2P5GK18</accession>
<evidence type="ECO:0000313" key="2">
    <source>
        <dbReference type="EMBL" id="POP44478.1"/>
    </source>
</evidence>
<evidence type="ECO:0000313" key="4">
    <source>
        <dbReference type="Proteomes" id="UP000247005"/>
    </source>
</evidence>
<evidence type="ECO:0000313" key="1">
    <source>
        <dbReference type="EMBL" id="POP42171.1"/>
    </source>
</evidence>
<comment type="caution">
    <text evidence="2">The sequence shown here is derived from an EMBL/GenBank/DDBJ whole genome shotgun (WGS) entry which is preliminary data.</text>
</comment>
<dbReference type="Proteomes" id="UP000247005">
    <property type="component" value="Unassembled WGS sequence"/>
</dbReference>
<gene>
    <name evidence="2" type="ORF">CHU32_21230</name>
    <name evidence="1" type="ORF">CHU33_20345</name>
</gene>
<keyword evidence="3" id="KW-1185">Reference proteome</keyword>
<proteinExistence type="predicted"/>
<organism evidence="2 4">
    <name type="scientific">Superficieibacter electus</name>
    <dbReference type="NCBI Taxonomy" id="2022662"/>
    <lineage>
        <taxon>Bacteria</taxon>
        <taxon>Pseudomonadati</taxon>
        <taxon>Pseudomonadota</taxon>
        <taxon>Gammaproteobacteria</taxon>
        <taxon>Enterobacterales</taxon>
        <taxon>Enterobacteriaceae</taxon>
        <taxon>Superficieibacter</taxon>
    </lineage>
</organism>
<dbReference type="OrthoDB" id="6631438at2"/>
<dbReference type="Proteomes" id="UP000237073">
    <property type="component" value="Unassembled WGS sequence"/>
</dbReference>
<dbReference type="EMBL" id="PQGD01000020">
    <property type="protein sequence ID" value="POP44478.1"/>
    <property type="molecule type" value="Genomic_DNA"/>
</dbReference>
<evidence type="ECO:0000313" key="3">
    <source>
        <dbReference type="Proteomes" id="UP000237073"/>
    </source>
</evidence>
<dbReference type="AlphaFoldDB" id="A0A2P5GK18"/>
<protein>
    <submittedName>
        <fullName evidence="2">Uncharacterized protein</fullName>
    </submittedName>
</protein>
<reference evidence="3 4" key="1">
    <citation type="submission" date="2018-01" db="EMBL/GenBank/DDBJ databases">
        <title>Superficieibacter electus gen. nov., sp. nov., an extended-spectrum beta-lactamase possessing member of the Enterobacteriaceae family, isolated from intensive care unit surfaces.</title>
        <authorList>
            <person name="Potter R.F."/>
            <person name="D'Souza A.W."/>
        </authorList>
    </citation>
    <scope>NUCLEOTIDE SEQUENCE [LARGE SCALE GENOMIC DNA]</scope>
    <source>
        <strain evidence="2 4">BP-1</strain>
        <strain evidence="1 3">BP-2</strain>
    </source>
</reference>
<sequence>MLSIRSEEDKFDTVHENETGYSLALASVAGSNHHVTETGFCFCYRPQEPGADGIQEDETG</sequence>
<dbReference type="EMBL" id="PQGE01000021">
    <property type="protein sequence ID" value="POP42171.1"/>
    <property type="molecule type" value="Genomic_DNA"/>
</dbReference>